<evidence type="ECO:0000313" key="14">
    <source>
        <dbReference type="Proteomes" id="UP000276776"/>
    </source>
</evidence>
<name>A0A0N5CM88_THECL</name>
<dbReference type="EMBL" id="UYYF01000149">
    <property type="protein sequence ID" value="VDM96610.1"/>
    <property type="molecule type" value="Genomic_DNA"/>
</dbReference>
<evidence type="ECO:0000256" key="10">
    <source>
        <dbReference type="PROSITE-ProRule" id="PRU00282"/>
    </source>
</evidence>
<evidence type="ECO:0000313" key="15">
    <source>
        <dbReference type="WBParaSite" id="TCLT_0000126101-mRNA-1"/>
    </source>
</evidence>
<sequence length="325" mass="37095">MDVVKIRLQQQAHPFVRGTCFLYYNGLMDHLCTACADIKSKEPCEWFARPGNFKGTTDAFIRIAKTEGIRSLWSGLSPTLIMAVPATVFYYTVYDNMLCWLRKIHGERYWTPLIAGSTARLVAVTVVSPIELIRTKMQSERLTYKDIGLAIKRSKAVEGWVSLWRGWSPSLLRDIPFSAMYWTGYEYLKENALRVLDRQETNFLISFLSGAVAGSFAAFVTTPFDVVKTYQQITLGKVQKKGLRKDGYDRNIAVISRECTTDVFERWEIQSKHSLGMIREIYEKKGLKALFAGLIPRVTKVSSACAIMIGCYEYFKLFFKDLNGL</sequence>
<reference evidence="13 14" key="2">
    <citation type="submission" date="2018-11" db="EMBL/GenBank/DDBJ databases">
        <authorList>
            <consortium name="Pathogen Informatics"/>
        </authorList>
    </citation>
    <scope>NUCLEOTIDE SEQUENCE [LARGE SCALE GENOMIC DNA]</scope>
</reference>
<dbReference type="InterPro" id="IPR018108">
    <property type="entry name" value="MCP_transmembrane"/>
</dbReference>
<feature type="repeat" description="Solcar" evidence="10">
    <location>
        <begin position="107"/>
        <end position="191"/>
    </location>
</feature>
<feature type="repeat" description="Solcar" evidence="10">
    <location>
        <begin position="1"/>
        <end position="100"/>
    </location>
</feature>
<evidence type="ECO:0000256" key="1">
    <source>
        <dbReference type="ARBA" id="ARBA00004448"/>
    </source>
</evidence>
<evidence type="ECO:0000313" key="13">
    <source>
        <dbReference type="EMBL" id="VDM96610.1"/>
    </source>
</evidence>
<dbReference type="WBParaSite" id="TCLT_0000126101-mRNA-1">
    <property type="protein sequence ID" value="TCLT_0000126101-mRNA-1"/>
    <property type="gene ID" value="TCLT_0000126101"/>
</dbReference>
<protein>
    <submittedName>
        <fullName evidence="15">Solute carrier family 25 member 40</fullName>
    </submittedName>
</protein>
<evidence type="ECO:0000256" key="11">
    <source>
        <dbReference type="RuleBase" id="RU000488"/>
    </source>
</evidence>
<dbReference type="Proteomes" id="UP000276776">
    <property type="component" value="Unassembled WGS sequence"/>
</dbReference>
<evidence type="ECO:0000256" key="2">
    <source>
        <dbReference type="ARBA" id="ARBA00006375"/>
    </source>
</evidence>
<evidence type="ECO:0000256" key="12">
    <source>
        <dbReference type="SAM" id="Phobius"/>
    </source>
</evidence>
<evidence type="ECO:0000256" key="9">
    <source>
        <dbReference type="ARBA" id="ARBA00023136"/>
    </source>
</evidence>
<keyword evidence="5" id="KW-0677">Repeat</keyword>
<dbReference type="InterPro" id="IPR045315">
    <property type="entry name" value="Mtm1-like"/>
</dbReference>
<dbReference type="SUPFAM" id="SSF103506">
    <property type="entry name" value="Mitochondrial carrier"/>
    <property type="match status" value="1"/>
</dbReference>
<accession>A0A0N5CM88</accession>
<keyword evidence="8" id="KW-0496">Mitochondrion</keyword>
<gene>
    <name evidence="13" type="ORF">TCLT_LOCUS1262</name>
</gene>
<evidence type="ECO:0000256" key="6">
    <source>
        <dbReference type="ARBA" id="ARBA00022792"/>
    </source>
</evidence>
<dbReference type="GO" id="GO:0005743">
    <property type="term" value="C:mitochondrial inner membrane"/>
    <property type="evidence" value="ECO:0007669"/>
    <property type="project" value="UniProtKB-SubCell"/>
</dbReference>
<proteinExistence type="inferred from homology"/>
<feature type="transmembrane region" description="Helical" evidence="12">
    <location>
        <begin position="113"/>
        <end position="133"/>
    </location>
</feature>
<dbReference type="PANTHER" id="PTHR45760">
    <property type="entry name" value="FI19922P1-RELATED"/>
    <property type="match status" value="1"/>
</dbReference>
<dbReference type="STRING" id="103827.A0A0N5CM88"/>
<evidence type="ECO:0000256" key="7">
    <source>
        <dbReference type="ARBA" id="ARBA00022989"/>
    </source>
</evidence>
<dbReference type="AlphaFoldDB" id="A0A0N5CM88"/>
<dbReference type="Pfam" id="PF00153">
    <property type="entry name" value="Mito_carr"/>
    <property type="match status" value="3"/>
</dbReference>
<comment type="similarity">
    <text evidence="2 11">Belongs to the mitochondrial carrier (TC 2.A.29) family.</text>
</comment>
<evidence type="ECO:0000256" key="5">
    <source>
        <dbReference type="ARBA" id="ARBA00022737"/>
    </source>
</evidence>
<dbReference type="PROSITE" id="PS50920">
    <property type="entry name" value="SOLCAR"/>
    <property type="match status" value="3"/>
</dbReference>
<dbReference type="Gene3D" id="1.50.40.10">
    <property type="entry name" value="Mitochondrial carrier domain"/>
    <property type="match status" value="1"/>
</dbReference>
<comment type="subcellular location">
    <subcellularLocation>
        <location evidence="1">Mitochondrion inner membrane</location>
        <topology evidence="1">Multi-pass membrane protein</topology>
    </subcellularLocation>
</comment>
<keyword evidence="9 10" id="KW-0472">Membrane</keyword>
<dbReference type="InterPro" id="IPR023395">
    <property type="entry name" value="MCP_dom_sf"/>
</dbReference>
<dbReference type="OrthoDB" id="1747031at2759"/>
<feature type="repeat" description="Solcar" evidence="10">
    <location>
        <begin position="201"/>
        <end position="318"/>
    </location>
</feature>
<keyword evidence="7 12" id="KW-1133">Transmembrane helix</keyword>
<dbReference type="PANTHER" id="PTHR45760:SF2">
    <property type="entry name" value="FI19922P1-RELATED"/>
    <property type="match status" value="1"/>
</dbReference>
<keyword evidence="6" id="KW-0999">Mitochondrion inner membrane</keyword>
<evidence type="ECO:0000256" key="8">
    <source>
        <dbReference type="ARBA" id="ARBA00023128"/>
    </source>
</evidence>
<dbReference type="GO" id="GO:1990542">
    <property type="term" value="P:mitochondrial transmembrane transport"/>
    <property type="evidence" value="ECO:0007669"/>
    <property type="project" value="InterPro"/>
</dbReference>
<dbReference type="OMA" id="YWWGYES"/>
<evidence type="ECO:0000256" key="3">
    <source>
        <dbReference type="ARBA" id="ARBA00022448"/>
    </source>
</evidence>
<evidence type="ECO:0000256" key="4">
    <source>
        <dbReference type="ARBA" id="ARBA00022692"/>
    </source>
</evidence>
<organism evidence="15">
    <name type="scientific">Thelazia callipaeda</name>
    <name type="common">Oriental eyeworm</name>
    <name type="synonym">Parasitic nematode</name>
    <dbReference type="NCBI Taxonomy" id="103827"/>
    <lineage>
        <taxon>Eukaryota</taxon>
        <taxon>Metazoa</taxon>
        <taxon>Ecdysozoa</taxon>
        <taxon>Nematoda</taxon>
        <taxon>Chromadorea</taxon>
        <taxon>Rhabditida</taxon>
        <taxon>Spirurina</taxon>
        <taxon>Spiruromorpha</taxon>
        <taxon>Thelazioidea</taxon>
        <taxon>Thelaziidae</taxon>
        <taxon>Thelazia</taxon>
    </lineage>
</organism>
<keyword evidence="4 10" id="KW-0812">Transmembrane</keyword>
<keyword evidence="14" id="KW-1185">Reference proteome</keyword>
<feature type="transmembrane region" description="Helical" evidence="12">
    <location>
        <begin position="72"/>
        <end position="93"/>
    </location>
</feature>
<reference evidence="15" key="1">
    <citation type="submission" date="2017-02" db="UniProtKB">
        <authorList>
            <consortium name="WormBaseParasite"/>
        </authorList>
    </citation>
    <scope>IDENTIFICATION</scope>
</reference>
<feature type="transmembrane region" description="Helical" evidence="12">
    <location>
        <begin position="203"/>
        <end position="224"/>
    </location>
</feature>
<keyword evidence="3 11" id="KW-0813">Transport</keyword>